<dbReference type="Pfam" id="PF03358">
    <property type="entry name" value="FMN_red"/>
    <property type="match status" value="1"/>
</dbReference>
<dbReference type="PANTHER" id="PTHR43408:SF1">
    <property type="entry name" value="FMN REDUCTASE (NADPH)"/>
    <property type="match status" value="1"/>
</dbReference>
<comment type="similarity">
    <text evidence="1">Belongs to the SsuE family.</text>
</comment>
<evidence type="ECO:0000313" key="7">
    <source>
        <dbReference type="Proteomes" id="UP000672934"/>
    </source>
</evidence>
<comment type="caution">
    <text evidence="6">The sequence shown here is derived from an EMBL/GenBank/DDBJ whole genome shotgun (WGS) entry which is preliminary data.</text>
</comment>
<evidence type="ECO:0000256" key="4">
    <source>
        <dbReference type="ARBA" id="ARBA00023002"/>
    </source>
</evidence>
<dbReference type="EMBL" id="CAJPUY010000016">
    <property type="protein sequence ID" value="CAG2150681.1"/>
    <property type="molecule type" value="Genomic_DNA"/>
</dbReference>
<proteinExistence type="inferred from homology"/>
<keyword evidence="3" id="KW-0288">FMN</keyword>
<accession>A0A916N5D3</accession>
<sequence>MTTAILIGNPKPKSRTAQAARMLAQALTGAEPDLTVDVVDLGAALLGWGDPDVERTVAAVAGARLVIVASPTFKATYTGLLKLFLDQFAGGTGLQGVVAVPLMLGAGPAHAMAPELLLKPVLVELGATCPTPGLYLMEKSFEDGVAIEAFAGRWSGVVRTLLAADRS</sequence>
<evidence type="ECO:0000256" key="1">
    <source>
        <dbReference type="ARBA" id="ARBA00005990"/>
    </source>
</evidence>
<gene>
    <name evidence="6" type="ORF">LMG31506_04265</name>
</gene>
<keyword evidence="7" id="KW-1185">Reference proteome</keyword>
<name>A0A916N5D3_9BURK</name>
<dbReference type="InterPro" id="IPR029039">
    <property type="entry name" value="Flavoprotein-like_sf"/>
</dbReference>
<evidence type="ECO:0000313" key="6">
    <source>
        <dbReference type="EMBL" id="CAG2150681.1"/>
    </source>
</evidence>
<dbReference type="AlphaFoldDB" id="A0A916N5D3"/>
<dbReference type="SUPFAM" id="SSF52218">
    <property type="entry name" value="Flavoproteins"/>
    <property type="match status" value="1"/>
</dbReference>
<dbReference type="RefSeq" id="WP_211949170.1">
    <property type="nucleotide sequence ID" value="NZ_CAJPUY010000016.1"/>
</dbReference>
<reference evidence="6" key="1">
    <citation type="submission" date="2021-03" db="EMBL/GenBank/DDBJ databases">
        <authorList>
            <person name="Peeters C."/>
        </authorList>
    </citation>
    <scope>NUCLEOTIDE SEQUENCE</scope>
    <source>
        <strain evidence="6">LMG 31506</strain>
    </source>
</reference>
<evidence type="ECO:0000256" key="3">
    <source>
        <dbReference type="ARBA" id="ARBA00022643"/>
    </source>
</evidence>
<protein>
    <recommendedName>
        <fullName evidence="5">NADPH-dependent FMN reductase-like domain-containing protein</fullName>
    </recommendedName>
</protein>
<dbReference type="InterPro" id="IPR051814">
    <property type="entry name" value="NAD(P)H-dep_FMN_reductase"/>
</dbReference>
<dbReference type="PANTHER" id="PTHR43408">
    <property type="entry name" value="FMN REDUCTASE (NADPH)"/>
    <property type="match status" value="1"/>
</dbReference>
<organism evidence="6 7">
    <name type="scientific">Cupriavidus yeoncheonensis</name>
    <dbReference type="NCBI Taxonomy" id="1462994"/>
    <lineage>
        <taxon>Bacteria</taxon>
        <taxon>Pseudomonadati</taxon>
        <taxon>Pseudomonadota</taxon>
        <taxon>Betaproteobacteria</taxon>
        <taxon>Burkholderiales</taxon>
        <taxon>Burkholderiaceae</taxon>
        <taxon>Cupriavidus</taxon>
    </lineage>
</organism>
<dbReference type="InterPro" id="IPR005025">
    <property type="entry name" value="FMN_Rdtase-like_dom"/>
</dbReference>
<dbReference type="GO" id="GO:0016491">
    <property type="term" value="F:oxidoreductase activity"/>
    <property type="evidence" value="ECO:0007669"/>
    <property type="project" value="UniProtKB-KW"/>
</dbReference>
<dbReference type="Proteomes" id="UP000672934">
    <property type="component" value="Unassembled WGS sequence"/>
</dbReference>
<evidence type="ECO:0000259" key="5">
    <source>
        <dbReference type="Pfam" id="PF03358"/>
    </source>
</evidence>
<keyword evidence="2" id="KW-0285">Flavoprotein</keyword>
<feature type="domain" description="NADPH-dependent FMN reductase-like" evidence="5">
    <location>
        <begin position="1"/>
        <end position="139"/>
    </location>
</feature>
<dbReference type="Gene3D" id="3.40.50.360">
    <property type="match status" value="1"/>
</dbReference>
<evidence type="ECO:0000256" key="2">
    <source>
        <dbReference type="ARBA" id="ARBA00022630"/>
    </source>
</evidence>
<keyword evidence="4" id="KW-0560">Oxidoreductase</keyword>